<name>A0A8S1DCS7_9INSE</name>
<dbReference type="InterPro" id="IPR011335">
    <property type="entry name" value="Restrct_endonuc-II-like"/>
</dbReference>
<gene>
    <name evidence="3" type="ORF">CLODIP_2_CD11103</name>
</gene>
<keyword evidence="4" id="KW-1185">Reference proteome</keyword>
<evidence type="ECO:0000259" key="2">
    <source>
        <dbReference type="Pfam" id="PF09588"/>
    </source>
</evidence>
<dbReference type="EMBL" id="CADEPI010000231">
    <property type="protein sequence ID" value="CAB3381306.1"/>
    <property type="molecule type" value="Genomic_DNA"/>
</dbReference>
<feature type="region of interest" description="Disordered" evidence="1">
    <location>
        <begin position="95"/>
        <end position="123"/>
    </location>
</feature>
<feature type="region of interest" description="Disordered" evidence="1">
    <location>
        <begin position="231"/>
        <end position="255"/>
    </location>
</feature>
<dbReference type="Pfam" id="PF09588">
    <property type="entry name" value="YqaJ"/>
    <property type="match status" value="1"/>
</dbReference>
<proteinExistence type="predicted"/>
<dbReference type="Gene3D" id="3.90.320.10">
    <property type="match status" value="1"/>
</dbReference>
<dbReference type="PANTHER" id="PTHR39953:SF1">
    <property type="entry name" value="RE54151P"/>
    <property type="match status" value="1"/>
</dbReference>
<evidence type="ECO:0000313" key="4">
    <source>
        <dbReference type="Proteomes" id="UP000494165"/>
    </source>
</evidence>
<dbReference type="InterPro" id="IPR019080">
    <property type="entry name" value="YqaJ_viral_recombinase"/>
</dbReference>
<evidence type="ECO:0000256" key="1">
    <source>
        <dbReference type="SAM" id="MobiDB-lite"/>
    </source>
</evidence>
<reference evidence="3 4" key="1">
    <citation type="submission" date="2020-04" db="EMBL/GenBank/DDBJ databases">
        <authorList>
            <person name="Alioto T."/>
            <person name="Alioto T."/>
            <person name="Gomez Garrido J."/>
        </authorList>
    </citation>
    <scope>NUCLEOTIDE SEQUENCE [LARGE SCALE GENOMIC DNA]</scope>
</reference>
<feature type="compositionally biased region" description="Low complexity" evidence="1">
    <location>
        <begin position="104"/>
        <end position="115"/>
    </location>
</feature>
<dbReference type="InterPro" id="IPR011604">
    <property type="entry name" value="PDDEXK-like_dom_sf"/>
</dbReference>
<dbReference type="AlphaFoldDB" id="A0A8S1DCS7"/>
<comment type="caution">
    <text evidence="3">The sequence shown here is derived from an EMBL/GenBank/DDBJ whole genome shotgun (WGS) entry which is preliminary data.</text>
</comment>
<dbReference type="Proteomes" id="UP000494165">
    <property type="component" value="Unassembled WGS sequence"/>
</dbReference>
<dbReference type="GO" id="GO:0006281">
    <property type="term" value="P:DNA repair"/>
    <property type="evidence" value="ECO:0007669"/>
    <property type="project" value="UniProtKB-ARBA"/>
</dbReference>
<feature type="region of interest" description="Disordered" evidence="1">
    <location>
        <begin position="40"/>
        <end position="65"/>
    </location>
</feature>
<dbReference type="SUPFAM" id="SSF52980">
    <property type="entry name" value="Restriction endonuclease-like"/>
    <property type="match status" value="1"/>
</dbReference>
<feature type="domain" description="YqaJ viral recombinase" evidence="2">
    <location>
        <begin position="571"/>
        <end position="704"/>
    </location>
</feature>
<feature type="non-terminal residue" evidence="3">
    <location>
        <position position="1"/>
    </location>
</feature>
<feature type="compositionally biased region" description="Polar residues" evidence="1">
    <location>
        <begin position="172"/>
        <end position="183"/>
    </location>
</feature>
<feature type="region of interest" description="Disordered" evidence="1">
    <location>
        <begin position="172"/>
        <end position="219"/>
    </location>
</feature>
<dbReference type="OrthoDB" id="261614at2759"/>
<sequence length="777" mass="85921">IEFRQHLFSSPEGCYRRQELVLTALFGRPDGMRPPVVARDHSPCAGPSQKGVGIGQRGASGCPGGGQRPHQLRFLFHDVRRATLGHHMGAHSKVTHAVDPSPDAASSRAGLALSSDNGRSTAAPERPLAELQLHATGLAPDAEQTPSCTQPDAVVLLKPSDLVTAVQPPQGMLQNENEGQTTRSSSVVSASSLTGQAGTPPSLPSHNPGSAEPARRGNTLSVERSPLCQLSAFPNADSHSGSSSPTNLISHDNETSQFPPLDVIFNLSQVTNLVDPSAPIPQGTERLELKEQAFTYYRLIPSARGTPKLLPNFEKADSKNLPDVDMLMLAHYLGTKGSMWSPELRLLKAARQARHRCLSVYVLNTRKNYCDAAVGFVQVAIDDNRLWTVFARVSPETSATQDAYVVEVRINFEDITYIKCYGCISQNGMCKHSLALAAWLHYRSREPSCTQVECYWRRSQLASVSQQRLPASCFTKNKKPLELPTRYRSDGSFLNTISGQLPDCSMLTRQLTDCAHHSLSMHRLVFNFAALCNLHDKSCEEFLKFAAAFFSNEILREVQEDTIQQSKSALWRALRYGRVTASKLGEVGGAESAAAKERLAMSIFGSAGAKIKQTEAMERGIKLEEELRKKVSADWRIKIREGSLLLDKRYPHLAASPDGVAKNFVIEIKCPSKESTVKNYLNQDGQPTKKVLLQLLLQMKMSGKKEGRLIIASHNFERDKNYNAVKVYMDSESPDPVIRESSRVNSELLEQTIRRATEFWSVVIYPKMIKRFQDVLV</sequence>
<feature type="compositionally biased region" description="Polar residues" evidence="1">
    <location>
        <begin position="193"/>
        <end position="208"/>
    </location>
</feature>
<accession>A0A8S1DCS7</accession>
<feature type="compositionally biased region" description="Polar residues" evidence="1">
    <location>
        <begin position="237"/>
        <end position="255"/>
    </location>
</feature>
<feature type="compositionally biased region" description="Gly residues" evidence="1">
    <location>
        <begin position="52"/>
        <end position="65"/>
    </location>
</feature>
<organism evidence="3 4">
    <name type="scientific">Cloeon dipterum</name>
    <dbReference type="NCBI Taxonomy" id="197152"/>
    <lineage>
        <taxon>Eukaryota</taxon>
        <taxon>Metazoa</taxon>
        <taxon>Ecdysozoa</taxon>
        <taxon>Arthropoda</taxon>
        <taxon>Hexapoda</taxon>
        <taxon>Insecta</taxon>
        <taxon>Pterygota</taxon>
        <taxon>Palaeoptera</taxon>
        <taxon>Ephemeroptera</taxon>
        <taxon>Pisciforma</taxon>
        <taxon>Baetidae</taxon>
        <taxon>Cloeon</taxon>
    </lineage>
</organism>
<protein>
    <recommendedName>
        <fullName evidence="2">YqaJ viral recombinase domain-containing protein</fullName>
    </recommendedName>
</protein>
<dbReference type="PANTHER" id="PTHR39953">
    <property type="entry name" value="RE54151P"/>
    <property type="match status" value="1"/>
</dbReference>
<evidence type="ECO:0000313" key="3">
    <source>
        <dbReference type="EMBL" id="CAB3381306.1"/>
    </source>
</evidence>